<proteinExistence type="predicted"/>
<dbReference type="Proteomes" id="UP001501842">
    <property type="component" value="Unassembled WGS sequence"/>
</dbReference>
<evidence type="ECO:0000313" key="2">
    <source>
        <dbReference type="Proteomes" id="UP001501842"/>
    </source>
</evidence>
<gene>
    <name evidence="1" type="ORF">GCM10010439_22200</name>
</gene>
<dbReference type="RefSeq" id="WP_344450216.1">
    <property type="nucleotide sequence ID" value="NZ_BAAATZ010000007.1"/>
</dbReference>
<comment type="caution">
    <text evidence="1">The sequence shown here is derived from an EMBL/GenBank/DDBJ whole genome shotgun (WGS) entry which is preliminary data.</text>
</comment>
<evidence type="ECO:0000313" key="1">
    <source>
        <dbReference type="EMBL" id="GAA2724488.1"/>
    </source>
</evidence>
<dbReference type="EMBL" id="BAAATZ010000007">
    <property type="protein sequence ID" value="GAA2724488.1"/>
    <property type="molecule type" value="Genomic_DNA"/>
</dbReference>
<dbReference type="PANTHER" id="PTHR36221">
    <property type="entry name" value="DUF742 DOMAIN-CONTAINING PROTEIN"/>
    <property type="match status" value="1"/>
</dbReference>
<dbReference type="InterPro" id="IPR007995">
    <property type="entry name" value="DUF742"/>
</dbReference>
<name>A0ABN3U6E3_9ACTN</name>
<organism evidence="1 2">
    <name type="scientific">Actinocorallia aurantiaca</name>
    <dbReference type="NCBI Taxonomy" id="46204"/>
    <lineage>
        <taxon>Bacteria</taxon>
        <taxon>Bacillati</taxon>
        <taxon>Actinomycetota</taxon>
        <taxon>Actinomycetes</taxon>
        <taxon>Streptosporangiales</taxon>
        <taxon>Thermomonosporaceae</taxon>
        <taxon>Actinocorallia</taxon>
    </lineage>
</organism>
<reference evidence="1 2" key="1">
    <citation type="journal article" date="2019" name="Int. J. Syst. Evol. Microbiol.">
        <title>The Global Catalogue of Microorganisms (GCM) 10K type strain sequencing project: providing services to taxonomists for standard genome sequencing and annotation.</title>
        <authorList>
            <consortium name="The Broad Institute Genomics Platform"/>
            <consortium name="The Broad Institute Genome Sequencing Center for Infectious Disease"/>
            <person name="Wu L."/>
            <person name="Ma J."/>
        </authorList>
    </citation>
    <scope>NUCLEOTIDE SEQUENCE [LARGE SCALE GENOMIC DNA]</scope>
    <source>
        <strain evidence="1 2">JCM 8201</strain>
    </source>
</reference>
<dbReference type="Pfam" id="PF05331">
    <property type="entry name" value="DUF742"/>
    <property type="match status" value="1"/>
</dbReference>
<sequence length="114" mass="12252">MSPPPRHPWARDFVLVGGRTGTRWRMLVHTLVSGDGDHPPDAAGPQPEALALYREVLAEPRSVAELSAVCGLPLGVTRVLLGDLAGRGLVTLHADIDPFSPHILERLLDGLRAL</sequence>
<keyword evidence="2" id="KW-1185">Reference proteome</keyword>
<protein>
    <submittedName>
        <fullName evidence="1">DUF742 domain-containing protein</fullName>
    </submittedName>
</protein>
<accession>A0ABN3U6E3</accession>
<dbReference type="PANTHER" id="PTHR36221:SF1">
    <property type="entry name" value="DUF742 DOMAIN-CONTAINING PROTEIN"/>
    <property type="match status" value="1"/>
</dbReference>